<dbReference type="Proteomes" id="UP000826271">
    <property type="component" value="Unassembled WGS sequence"/>
</dbReference>
<name>A0AAV6X043_9LAMI</name>
<comment type="caution">
    <text evidence="2">The sequence shown here is derived from an EMBL/GenBank/DDBJ whole genome shotgun (WGS) entry which is preliminary data.</text>
</comment>
<proteinExistence type="predicted"/>
<sequence length="420" mass="48234">MHRPLLPISDITPTTKTWTAKVLVAQRLNPRESQSGGKRYHRFFLIDKDEIVIQAIIYDQDIDLMEKLLQLQETYLISNAKVVSVEPKFRIVPHLYQWVISRTIVVSPVTDDALPRELGAPQFTRFADLLPLKGSNTLINILAIVIDRTKRRLVRNQFGDSTMQEFFVINDDEGQVILATPEKMPIIAAIRLDVSHYNGISLLARGSANIVLNPSYPESQSLRHWYEPKFRVRVTAKISDPQQKFWYMACGNCYKSTAAQYLWNITCNVCHAETVAKLRTKFAMTLSDGTTKLEAILFGALAEKYLGLPENDLMKKDEQNEKVDCAAINTRLYGKEFNADIRKKKIQTRYGPENQYTVFGLEEIQQLPVYPLLATLLHHPVDISSEVKHLDVFTRVLQFIMQLLTSRLKAFVNNWFGFRK</sequence>
<dbReference type="AlphaFoldDB" id="A0AAV6X043"/>
<keyword evidence="3" id="KW-1185">Reference proteome</keyword>
<evidence type="ECO:0000313" key="3">
    <source>
        <dbReference type="Proteomes" id="UP000826271"/>
    </source>
</evidence>
<dbReference type="PANTHER" id="PTHR47165">
    <property type="entry name" value="OS03G0429900 PROTEIN"/>
    <property type="match status" value="1"/>
</dbReference>
<dbReference type="Gene3D" id="2.40.50.140">
    <property type="entry name" value="Nucleic acid-binding proteins"/>
    <property type="match status" value="3"/>
</dbReference>
<organism evidence="2 3">
    <name type="scientific">Buddleja alternifolia</name>
    <dbReference type="NCBI Taxonomy" id="168488"/>
    <lineage>
        <taxon>Eukaryota</taxon>
        <taxon>Viridiplantae</taxon>
        <taxon>Streptophyta</taxon>
        <taxon>Embryophyta</taxon>
        <taxon>Tracheophyta</taxon>
        <taxon>Spermatophyta</taxon>
        <taxon>Magnoliopsida</taxon>
        <taxon>eudicotyledons</taxon>
        <taxon>Gunneridae</taxon>
        <taxon>Pentapetalae</taxon>
        <taxon>asterids</taxon>
        <taxon>lamiids</taxon>
        <taxon>Lamiales</taxon>
        <taxon>Scrophulariaceae</taxon>
        <taxon>Buddlejeae</taxon>
        <taxon>Buddleja</taxon>
    </lineage>
</organism>
<dbReference type="EMBL" id="WHWC01000009">
    <property type="protein sequence ID" value="KAG8375858.1"/>
    <property type="molecule type" value="Genomic_DNA"/>
</dbReference>
<gene>
    <name evidence="2" type="ORF">BUALT_Bualt09G0002800</name>
</gene>
<feature type="domain" description="Replication factor A C-terminal" evidence="1">
    <location>
        <begin position="242"/>
        <end position="364"/>
    </location>
</feature>
<dbReference type="SUPFAM" id="SSF50249">
    <property type="entry name" value="Nucleic acid-binding proteins"/>
    <property type="match status" value="3"/>
</dbReference>
<dbReference type="PANTHER" id="PTHR47165:SF4">
    <property type="entry name" value="OS03G0429900 PROTEIN"/>
    <property type="match status" value="1"/>
</dbReference>
<accession>A0AAV6X043</accession>
<dbReference type="Pfam" id="PF08646">
    <property type="entry name" value="Rep_fac-A_C"/>
    <property type="match status" value="1"/>
</dbReference>
<evidence type="ECO:0000313" key="2">
    <source>
        <dbReference type="EMBL" id="KAG8375858.1"/>
    </source>
</evidence>
<dbReference type="InterPro" id="IPR013955">
    <property type="entry name" value="Rep_factor-A_C"/>
</dbReference>
<dbReference type="InterPro" id="IPR012340">
    <property type="entry name" value="NA-bd_OB-fold"/>
</dbReference>
<reference evidence="2" key="1">
    <citation type="submission" date="2019-10" db="EMBL/GenBank/DDBJ databases">
        <authorList>
            <person name="Zhang R."/>
            <person name="Pan Y."/>
            <person name="Wang J."/>
            <person name="Ma R."/>
            <person name="Yu S."/>
        </authorList>
    </citation>
    <scope>NUCLEOTIDE SEQUENCE</scope>
    <source>
        <strain evidence="2">LA-IB0</strain>
        <tissue evidence="2">Leaf</tissue>
    </source>
</reference>
<evidence type="ECO:0000259" key="1">
    <source>
        <dbReference type="Pfam" id="PF08646"/>
    </source>
</evidence>
<protein>
    <recommendedName>
        <fullName evidence="1">Replication factor A C-terminal domain-containing protein</fullName>
    </recommendedName>
</protein>